<dbReference type="EC" id="2.7.8.26" evidence="5 19"/>
<keyword evidence="8 19" id="KW-0169">Cobalamin biosynthesis</keyword>
<feature type="transmembrane region" description="Helical" evidence="19">
    <location>
        <begin position="71"/>
        <end position="91"/>
    </location>
</feature>
<evidence type="ECO:0000256" key="8">
    <source>
        <dbReference type="ARBA" id="ARBA00022573"/>
    </source>
</evidence>
<keyword evidence="12 19" id="KW-1133">Transmembrane helix</keyword>
<evidence type="ECO:0000313" key="21">
    <source>
        <dbReference type="Proteomes" id="UP001501480"/>
    </source>
</evidence>
<evidence type="ECO:0000256" key="7">
    <source>
        <dbReference type="ARBA" id="ARBA00022475"/>
    </source>
</evidence>
<feature type="transmembrane region" description="Helical" evidence="19">
    <location>
        <begin position="184"/>
        <end position="208"/>
    </location>
</feature>
<comment type="function">
    <text evidence="14 19">Joins adenosylcobinamide-GDP and alpha-ribazole to generate adenosylcobalamin (Ado-cobalamin). Also synthesizes adenosylcobalamin 5'-phosphate from adenosylcobinamide-GDP and alpha-ribazole 5'-phosphate.</text>
</comment>
<reference evidence="20 21" key="1">
    <citation type="journal article" date="2019" name="Int. J. Syst. Evol. Microbiol.">
        <title>The Global Catalogue of Microorganisms (GCM) 10K type strain sequencing project: providing services to taxonomists for standard genome sequencing and annotation.</title>
        <authorList>
            <consortium name="The Broad Institute Genomics Platform"/>
            <consortium name="The Broad Institute Genome Sequencing Center for Infectious Disease"/>
            <person name="Wu L."/>
            <person name="Ma J."/>
        </authorList>
    </citation>
    <scope>NUCLEOTIDE SEQUENCE [LARGE SCALE GENOMIC DNA]</scope>
    <source>
        <strain evidence="20 21">JCM 15749</strain>
    </source>
</reference>
<evidence type="ECO:0000256" key="14">
    <source>
        <dbReference type="ARBA" id="ARBA00025228"/>
    </source>
</evidence>
<dbReference type="EMBL" id="BAAAPY010000002">
    <property type="protein sequence ID" value="GAA2073824.1"/>
    <property type="molecule type" value="Genomic_DNA"/>
</dbReference>
<evidence type="ECO:0000256" key="6">
    <source>
        <dbReference type="ARBA" id="ARBA00015850"/>
    </source>
</evidence>
<comment type="catalytic activity">
    <reaction evidence="18 19">
        <text>alpha-ribazole 5'-phosphate + adenosylcob(III)inamide-GDP = adenosylcob(III)alamin 5'-phosphate + GMP + H(+)</text>
        <dbReference type="Rhea" id="RHEA:23560"/>
        <dbReference type="ChEBI" id="CHEBI:15378"/>
        <dbReference type="ChEBI" id="CHEBI:57918"/>
        <dbReference type="ChEBI" id="CHEBI:58115"/>
        <dbReference type="ChEBI" id="CHEBI:60487"/>
        <dbReference type="ChEBI" id="CHEBI:60493"/>
        <dbReference type="EC" id="2.7.8.26"/>
    </reaction>
</comment>
<name>A0ABN2VV43_9ACTN</name>
<evidence type="ECO:0000256" key="1">
    <source>
        <dbReference type="ARBA" id="ARBA00001946"/>
    </source>
</evidence>
<evidence type="ECO:0000256" key="4">
    <source>
        <dbReference type="ARBA" id="ARBA00010561"/>
    </source>
</evidence>
<keyword evidence="10 19" id="KW-0812">Transmembrane</keyword>
<comment type="similarity">
    <text evidence="4 19">Belongs to the CobS family.</text>
</comment>
<accession>A0ABN2VV43</accession>
<dbReference type="RefSeq" id="WP_344325359.1">
    <property type="nucleotide sequence ID" value="NZ_BAAAPY010000002.1"/>
</dbReference>
<keyword evidence="13 19" id="KW-0472">Membrane</keyword>
<evidence type="ECO:0000256" key="13">
    <source>
        <dbReference type="ARBA" id="ARBA00023136"/>
    </source>
</evidence>
<keyword evidence="11 19" id="KW-0460">Magnesium</keyword>
<evidence type="ECO:0000256" key="5">
    <source>
        <dbReference type="ARBA" id="ARBA00013200"/>
    </source>
</evidence>
<evidence type="ECO:0000256" key="12">
    <source>
        <dbReference type="ARBA" id="ARBA00022989"/>
    </source>
</evidence>
<gene>
    <name evidence="19" type="primary">cobS</name>
    <name evidence="20" type="ORF">GCM10009821_10320</name>
</gene>
<feature type="transmembrane region" description="Helical" evidence="19">
    <location>
        <begin position="44"/>
        <end position="64"/>
    </location>
</feature>
<evidence type="ECO:0000256" key="10">
    <source>
        <dbReference type="ARBA" id="ARBA00022692"/>
    </source>
</evidence>
<evidence type="ECO:0000256" key="19">
    <source>
        <dbReference type="HAMAP-Rule" id="MF_00719"/>
    </source>
</evidence>
<dbReference type="Pfam" id="PF02654">
    <property type="entry name" value="CobS"/>
    <property type="match status" value="1"/>
</dbReference>
<keyword evidence="7 19" id="KW-1003">Cell membrane</keyword>
<comment type="catalytic activity">
    <reaction evidence="17 19">
        <text>alpha-ribazole + adenosylcob(III)inamide-GDP = adenosylcob(III)alamin + GMP + H(+)</text>
        <dbReference type="Rhea" id="RHEA:16049"/>
        <dbReference type="ChEBI" id="CHEBI:10329"/>
        <dbReference type="ChEBI" id="CHEBI:15378"/>
        <dbReference type="ChEBI" id="CHEBI:18408"/>
        <dbReference type="ChEBI" id="CHEBI:58115"/>
        <dbReference type="ChEBI" id="CHEBI:60487"/>
        <dbReference type="EC" id="2.7.8.26"/>
    </reaction>
</comment>
<comment type="caution">
    <text evidence="20">The sequence shown here is derived from an EMBL/GenBank/DDBJ whole genome shotgun (WGS) entry which is preliminary data.</text>
</comment>
<dbReference type="HAMAP" id="MF_00719">
    <property type="entry name" value="CobS"/>
    <property type="match status" value="1"/>
</dbReference>
<keyword evidence="9 19" id="KW-0808">Transferase</keyword>
<keyword evidence="21" id="KW-1185">Reference proteome</keyword>
<evidence type="ECO:0000256" key="17">
    <source>
        <dbReference type="ARBA" id="ARBA00048623"/>
    </source>
</evidence>
<organism evidence="20 21">
    <name type="scientific">Aeromicrobium halocynthiae</name>
    <dbReference type="NCBI Taxonomy" id="560557"/>
    <lineage>
        <taxon>Bacteria</taxon>
        <taxon>Bacillati</taxon>
        <taxon>Actinomycetota</taxon>
        <taxon>Actinomycetes</taxon>
        <taxon>Propionibacteriales</taxon>
        <taxon>Nocardioidaceae</taxon>
        <taxon>Aeromicrobium</taxon>
    </lineage>
</organism>
<evidence type="ECO:0000256" key="9">
    <source>
        <dbReference type="ARBA" id="ARBA00022679"/>
    </source>
</evidence>
<dbReference type="PANTHER" id="PTHR34148">
    <property type="entry name" value="ADENOSYLCOBINAMIDE-GDP RIBAZOLETRANSFERASE"/>
    <property type="match status" value="1"/>
</dbReference>
<evidence type="ECO:0000256" key="16">
    <source>
        <dbReference type="ARBA" id="ARBA00032853"/>
    </source>
</evidence>
<feature type="transmembrane region" description="Helical" evidence="19">
    <location>
        <begin position="214"/>
        <end position="233"/>
    </location>
</feature>
<feature type="transmembrane region" description="Helical" evidence="19">
    <location>
        <begin position="240"/>
        <end position="261"/>
    </location>
</feature>
<sequence>MTDSAGTDPTNRSLIDSWRFAVGTLTVIPVSPPRSGDRAVSGPAMVLAPLAVVPLGLLVALVCLAGRELGLASIGVAAAAVGALALGSRAFHLDGLADTADGLTASYDAERSLAVMKTGDVGPAGAGALVLTLGMQVGAITALLGLDHGPWLAGLMVIVSRGVLTLTCLRGVPAARTGGLGSASVGAVHPAVTVAVWVALTAAMSAMFVVGGEAWWRGPVSAVVAVVVVAIVVRRAVKRLGGVTGDVFGASIELALAALLLSAT</sequence>
<evidence type="ECO:0000256" key="3">
    <source>
        <dbReference type="ARBA" id="ARBA00004663"/>
    </source>
</evidence>
<dbReference type="InterPro" id="IPR003805">
    <property type="entry name" value="CobS"/>
</dbReference>
<dbReference type="PANTHER" id="PTHR34148:SF1">
    <property type="entry name" value="ADENOSYLCOBINAMIDE-GDP RIBAZOLETRANSFERASE"/>
    <property type="match status" value="1"/>
</dbReference>
<comment type="subcellular location">
    <subcellularLocation>
        <location evidence="2 19">Cell membrane</location>
        <topology evidence="2 19">Multi-pass membrane protein</topology>
    </subcellularLocation>
</comment>
<evidence type="ECO:0000313" key="20">
    <source>
        <dbReference type="EMBL" id="GAA2073824.1"/>
    </source>
</evidence>
<dbReference type="Proteomes" id="UP001501480">
    <property type="component" value="Unassembled WGS sequence"/>
</dbReference>
<comment type="cofactor">
    <cofactor evidence="1 19">
        <name>Mg(2+)</name>
        <dbReference type="ChEBI" id="CHEBI:18420"/>
    </cofactor>
</comment>
<evidence type="ECO:0000256" key="15">
    <source>
        <dbReference type="ARBA" id="ARBA00032605"/>
    </source>
</evidence>
<evidence type="ECO:0000256" key="2">
    <source>
        <dbReference type="ARBA" id="ARBA00004651"/>
    </source>
</evidence>
<comment type="pathway">
    <text evidence="3 19">Cofactor biosynthesis; adenosylcobalamin biosynthesis; adenosylcobalamin from cob(II)yrinate a,c-diamide: step 7/7.</text>
</comment>
<evidence type="ECO:0000256" key="11">
    <source>
        <dbReference type="ARBA" id="ARBA00022842"/>
    </source>
</evidence>
<evidence type="ECO:0000256" key="18">
    <source>
        <dbReference type="ARBA" id="ARBA00049504"/>
    </source>
</evidence>
<protein>
    <recommendedName>
        <fullName evidence="6 19">Adenosylcobinamide-GDP ribazoletransferase</fullName>
        <ecNumber evidence="5 19">2.7.8.26</ecNumber>
    </recommendedName>
    <alternativeName>
        <fullName evidence="16 19">Cobalamin synthase</fullName>
    </alternativeName>
    <alternativeName>
        <fullName evidence="15 19">Cobalamin-5'-phosphate synthase</fullName>
    </alternativeName>
</protein>
<proteinExistence type="inferred from homology"/>